<evidence type="ECO:0000313" key="7">
    <source>
        <dbReference type="EMBL" id="AKS48286.1"/>
    </source>
</evidence>
<protein>
    <submittedName>
        <fullName evidence="7">Gamma-interferon induced thiol reductase GILT3</fullName>
    </submittedName>
</protein>
<evidence type="ECO:0000256" key="1">
    <source>
        <dbReference type="ARBA" id="ARBA00004613"/>
    </source>
</evidence>
<dbReference type="GO" id="GO:0005576">
    <property type="term" value="C:extracellular region"/>
    <property type="evidence" value="ECO:0007669"/>
    <property type="project" value="UniProtKB-SubCell"/>
</dbReference>
<proteinExistence type="evidence at transcript level"/>
<dbReference type="EMBL" id="KJ728653">
    <property type="protein sequence ID" value="AKS48285.1"/>
    <property type="molecule type" value="mRNA"/>
</dbReference>
<dbReference type="GO" id="GO:0016671">
    <property type="term" value="F:oxidoreductase activity, acting on a sulfur group of donors, disulfide as acceptor"/>
    <property type="evidence" value="ECO:0007669"/>
    <property type="project" value="InterPro"/>
</dbReference>
<name>A0A0K0YBD4_SCYPA</name>
<keyword evidence="4 6" id="KW-0732">Signal</keyword>
<comment type="subcellular location">
    <subcellularLocation>
        <location evidence="1">Secreted</location>
    </subcellularLocation>
</comment>
<dbReference type="Gene3D" id="3.40.30.10">
    <property type="entry name" value="Glutaredoxin"/>
    <property type="match status" value="1"/>
</dbReference>
<dbReference type="Pfam" id="PF03227">
    <property type="entry name" value="GILT"/>
    <property type="match status" value="1"/>
</dbReference>
<keyword evidence="5" id="KW-0325">Glycoprotein</keyword>
<feature type="signal peptide" evidence="6">
    <location>
        <begin position="1"/>
        <end position="17"/>
    </location>
</feature>
<comment type="similarity">
    <text evidence="2">Belongs to the GILT family.</text>
</comment>
<keyword evidence="3" id="KW-0964">Secreted</keyword>
<organism evidence="7">
    <name type="scientific">Scylla paramamosain</name>
    <name type="common">Mud crab</name>
    <dbReference type="NCBI Taxonomy" id="85552"/>
    <lineage>
        <taxon>Eukaryota</taxon>
        <taxon>Metazoa</taxon>
        <taxon>Ecdysozoa</taxon>
        <taxon>Arthropoda</taxon>
        <taxon>Crustacea</taxon>
        <taxon>Multicrustacea</taxon>
        <taxon>Malacostraca</taxon>
        <taxon>Eumalacostraca</taxon>
        <taxon>Eucarida</taxon>
        <taxon>Decapoda</taxon>
        <taxon>Pleocyemata</taxon>
        <taxon>Brachyura</taxon>
        <taxon>Eubrachyura</taxon>
        <taxon>Portunoidea</taxon>
        <taxon>Portunidae</taxon>
        <taxon>Portuninae</taxon>
        <taxon>Scylla</taxon>
    </lineage>
</organism>
<feature type="chain" id="PRO_5007413584" evidence="6">
    <location>
        <begin position="18"/>
        <end position="227"/>
    </location>
</feature>
<dbReference type="AlphaFoldDB" id="A0A0K0YBD4"/>
<dbReference type="EMBL" id="KJ728654">
    <property type="protein sequence ID" value="AKS48286.1"/>
    <property type="molecule type" value="Genomic_DNA"/>
</dbReference>
<accession>A0A0K0YBD4</accession>
<evidence type="ECO:0000256" key="2">
    <source>
        <dbReference type="ARBA" id="ARBA00005679"/>
    </source>
</evidence>
<sequence>MPPLLLALLSLARLTAAADPVKVSVYYETLCPDSEKFVITQLYPVYQELKDIMLLDVNAYGKAEDYAIGDSYIFVCQHGPDECEGNMMIACAKKLIQSEDLFMAFTNCVMTVFTAAAAGPQCAEKHGIDFAPIQRCYASSEGRRLLHEVGVKQRTAAPDLHYVPWIMINDAYTDNQQTEAEKDLKKVVCDAYKGEKPAACGGGRGIYSWRPYGSHGFWNWFTRYYNN</sequence>
<evidence type="ECO:0000256" key="6">
    <source>
        <dbReference type="SAM" id="SignalP"/>
    </source>
</evidence>
<evidence type="ECO:0000256" key="5">
    <source>
        <dbReference type="ARBA" id="ARBA00023180"/>
    </source>
</evidence>
<dbReference type="InterPro" id="IPR004911">
    <property type="entry name" value="Interferon-induced_GILT"/>
</dbReference>
<evidence type="ECO:0000256" key="4">
    <source>
        <dbReference type="ARBA" id="ARBA00022729"/>
    </source>
</evidence>
<dbReference type="PANTHER" id="PTHR13234">
    <property type="entry name" value="GAMMA-INTERFERON INDUCIBLE LYSOSOMAL THIOL REDUCTASE GILT"/>
    <property type="match status" value="1"/>
</dbReference>
<dbReference type="PANTHER" id="PTHR13234:SF8">
    <property type="entry name" value="GAMMA-INTERFERON-INDUCIBLE LYSOSOMAL THIOL REDUCTASE"/>
    <property type="match status" value="1"/>
</dbReference>
<reference evidence="7" key="1">
    <citation type="journal article" date="2015" name="Gene">
        <title>Identification of three IFN-? inducible lysosomal thiol reductase (GILT)-like genes in mud crab Scylla paramamosain with distinct gene organizations and patterns of expression.</title>
        <authorList>
            <person name="Huang W.S."/>
            <person name="Duan L.P."/>
            <person name="Huang B."/>
            <person name="Zhou L.H."/>
            <person name="Liang Y."/>
            <person name="Tu C.L."/>
            <person name="Zhang F.F."/>
            <person name="Nie P."/>
            <person name="Wang T."/>
        </authorList>
    </citation>
    <scope>NUCLEOTIDE SEQUENCE</scope>
</reference>
<evidence type="ECO:0000256" key="3">
    <source>
        <dbReference type="ARBA" id="ARBA00022525"/>
    </source>
</evidence>